<evidence type="ECO:0000313" key="2">
    <source>
        <dbReference type="EMBL" id="OAF55000.1"/>
    </source>
</evidence>
<dbReference type="AlphaFoldDB" id="A0A177A0A4"/>
<dbReference type="Proteomes" id="UP000077154">
    <property type="component" value="Unassembled WGS sequence"/>
</dbReference>
<accession>A0A177A0A4</accession>
<name>A0A177A0A4_9PEZI</name>
<sequence length="122" mass="13442">MLEPFFRKSKGPPFGPPKPHINAKTEGVANYCSRQRQQGCAFSCFRETPKSNWDPKRMVLDTWARIVARMSCGYDLLRELLYMDCKCSGRPSVGGEKATPTTAGELGSIPNAAVDLGGFGWP</sequence>
<organism evidence="2">
    <name type="scientific">Pseudogymnoascus destructans</name>
    <dbReference type="NCBI Taxonomy" id="655981"/>
    <lineage>
        <taxon>Eukaryota</taxon>
        <taxon>Fungi</taxon>
        <taxon>Dikarya</taxon>
        <taxon>Ascomycota</taxon>
        <taxon>Pezizomycotina</taxon>
        <taxon>Leotiomycetes</taxon>
        <taxon>Thelebolales</taxon>
        <taxon>Thelebolaceae</taxon>
        <taxon>Pseudogymnoascus</taxon>
    </lineage>
</organism>
<proteinExistence type="predicted"/>
<dbReference type="RefSeq" id="XP_024320303.1">
    <property type="nucleotide sequence ID" value="XM_024472122.1"/>
</dbReference>
<evidence type="ECO:0000256" key="1">
    <source>
        <dbReference type="SAM" id="MobiDB-lite"/>
    </source>
</evidence>
<dbReference type="GeneID" id="36291614"/>
<protein>
    <submittedName>
        <fullName evidence="2">Uncharacterized protein</fullName>
    </submittedName>
</protein>
<feature type="region of interest" description="Disordered" evidence="1">
    <location>
        <begin position="1"/>
        <end position="21"/>
    </location>
</feature>
<reference evidence="2" key="1">
    <citation type="submission" date="2016-03" db="EMBL/GenBank/DDBJ databases">
        <title>Updated assembly of Pseudogymnoascus destructans, the fungus causing white-nose syndrome of bats.</title>
        <authorList>
            <person name="Palmer J.M."/>
            <person name="Drees K.P."/>
            <person name="Foster J.T."/>
            <person name="Lindner D.L."/>
        </authorList>
    </citation>
    <scope>NUCLEOTIDE SEQUENCE [LARGE SCALE GENOMIC DNA]</scope>
    <source>
        <strain evidence="2">20631-21</strain>
    </source>
</reference>
<dbReference type="EMBL" id="KV441413">
    <property type="protein sequence ID" value="OAF55000.1"/>
    <property type="molecule type" value="Genomic_DNA"/>
</dbReference>
<gene>
    <name evidence="2" type="ORF">VC83_08574</name>
</gene>